<name>K0S339_THAOC</name>
<dbReference type="InterPro" id="IPR001584">
    <property type="entry name" value="Integrase_cat-core"/>
</dbReference>
<dbReference type="InterPro" id="IPR036397">
    <property type="entry name" value="RNaseH_sf"/>
</dbReference>
<sequence length="282" mass="31764">IGFIAQMKGKLTKDHYTAATVFVDHYSRARYVHLMKDLTSEETIRAKAAFEQWAILHGVTIQHYHCDNGRFADRAFLEACAQQRQVTTFCGVNSHHQNGIAERHIRDLQDQARKQLLFAKQRWPRAIDLALWPYALRNANECYNMLRTESTGKSGNSLPKWTPRCRLGINLGRSPRHARSVNLVLNPYTGLVSPQFHVKYDEFFETVDSTTDSAAVSNWKGKAGLVAITEQQEDDNSGTTIANSDAESNSSKEDKEEEEEEEDQEIANIATTSTAPEGEFAG</sequence>
<dbReference type="GO" id="GO:0015074">
    <property type="term" value="P:DNA integration"/>
    <property type="evidence" value="ECO:0007669"/>
    <property type="project" value="InterPro"/>
</dbReference>
<dbReference type="EMBL" id="AGNL01023388">
    <property type="protein sequence ID" value="EJK59194.1"/>
    <property type="molecule type" value="Genomic_DNA"/>
</dbReference>
<protein>
    <recommendedName>
        <fullName evidence="2">Integrase catalytic domain-containing protein</fullName>
    </recommendedName>
</protein>
<dbReference type="eggNOG" id="KOG0017">
    <property type="taxonomic scope" value="Eukaryota"/>
</dbReference>
<reference evidence="3 4" key="1">
    <citation type="journal article" date="2012" name="Genome Biol.">
        <title>Genome and low-iron response of an oceanic diatom adapted to chronic iron limitation.</title>
        <authorList>
            <person name="Lommer M."/>
            <person name="Specht M."/>
            <person name="Roy A.S."/>
            <person name="Kraemer L."/>
            <person name="Andreson R."/>
            <person name="Gutowska M.A."/>
            <person name="Wolf J."/>
            <person name="Bergner S.V."/>
            <person name="Schilhabel M.B."/>
            <person name="Klostermeier U.C."/>
            <person name="Beiko R.G."/>
            <person name="Rosenstiel P."/>
            <person name="Hippler M."/>
            <person name="Laroche J."/>
        </authorList>
    </citation>
    <scope>NUCLEOTIDE SEQUENCE [LARGE SCALE GENOMIC DNA]</scope>
    <source>
        <strain evidence="3 4">CCMP1005</strain>
    </source>
</reference>
<dbReference type="Gene3D" id="3.30.420.10">
    <property type="entry name" value="Ribonuclease H-like superfamily/Ribonuclease H"/>
    <property type="match status" value="1"/>
</dbReference>
<dbReference type="GO" id="GO:0003676">
    <property type="term" value="F:nucleic acid binding"/>
    <property type="evidence" value="ECO:0007669"/>
    <property type="project" value="InterPro"/>
</dbReference>
<dbReference type="SUPFAM" id="SSF53098">
    <property type="entry name" value="Ribonuclease H-like"/>
    <property type="match status" value="1"/>
</dbReference>
<gene>
    <name evidence="3" type="ORF">THAOC_20616</name>
</gene>
<evidence type="ECO:0000313" key="3">
    <source>
        <dbReference type="EMBL" id="EJK59194.1"/>
    </source>
</evidence>
<organism evidence="3 4">
    <name type="scientific">Thalassiosira oceanica</name>
    <name type="common">Marine diatom</name>
    <dbReference type="NCBI Taxonomy" id="159749"/>
    <lineage>
        <taxon>Eukaryota</taxon>
        <taxon>Sar</taxon>
        <taxon>Stramenopiles</taxon>
        <taxon>Ochrophyta</taxon>
        <taxon>Bacillariophyta</taxon>
        <taxon>Coscinodiscophyceae</taxon>
        <taxon>Thalassiosirophycidae</taxon>
        <taxon>Thalassiosirales</taxon>
        <taxon>Thalassiosiraceae</taxon>
        <taxon>Thalassiosira</taxon>
    </lineage>
</organism>
<feature type="non-terminal residue" evidence="3">
    <location>
        <position position="1"/>
    </location>
</feature>
<evidence type="ECO:0000256" key="1">
    <source>
        <dbReference type="SAM" id="MobiDB-lite"/>
    </source>
</evidence>
<comment type="caution">
    <text evidence="3">The sequence shown here is derived from an EMBL/GenBank/DDBJ whole genome shotgun (WGS) entry which is preliminary data.</text>
</comment>
<evidence type="ECO:0000313" key="4">
    <source>
        <dbReference type="Proteomes" id="UP000266841"/>
    </source>
</evidence>
<keyword evidence="4" id="KW-1185">Reference proteome</keyword>
<accession>K0S339</accession>
<dbReference type="Proteomes" id="UP000266841">
    <property type="component" value="Unassembled WGS sequence"/>
</dbReference>
<proteinExistence type="predicted"/>
<feature type="region of interest" description="Disordered" evidence="1">
    <location>
        <begin position="231"/>
        <end position="282"/>
    </location>
</feature>
<feature type="domain" description="Integrase catalytic" evidence="2">
    <location>
        <begin position="1"/>
        <end position="171"/>
    </location>
</feature>
<feature type="compositionally biased region" description="Acidic residues" evidence="1">
    <location>
        <begin position="255"/>
        <end position="265"/>
    </location>
</feature>
<dbReference type="OrthoDB" id="7696201at2759"/>
<evidence type="ECO:0000259" key="2">
    <source>
        <dbReference type="PROSITE" id="PS50994"/>
    </source>
</evidence>
<dbReference type="AlphaFoldDB" id="K0S339"/>
<dbReference type="InterPro" id="IPR012337">
    <property type="entry name" value="RNaseH-like_sf"/>
</dbReference>
<dbReference type="PROSITE" id="PS50994">
    <property type="entry name" value="INTEGRASE"/>
    <property type="match status" value="1"/>
</dbReference>